<reference evidence="5 6" key="1">
    <citation type="submission" date="2024-10" db="EMBL/GenBank/DDBJ databases">
        <authorList>
            <person name="Kim D."/>
        </authorList>
    </citation>
    <scope>NUCLEOTIDE SEQUENCE [LARGE SCALE GENOMIC DNA]</scope>
    <source>
        <strain evidence="5">BH-2024</strain>
    </source>
</reference>
<dbReference type="Proteomes" id="UP001620626">
    <property type="component" value="Unassembled WGS sequence"/>
</dbReference>
<feature type="compositionally biased region" description="Low complexity" evidence="3">
    <location>
        <begin position="341"/>
        <end position="357"/>
    </location>
</feature>
<proteinExistence type="predicted"/>
<dbReference type="Pfam" id="PF00018">
    <property type="entry name" value="SH3_1"/>
    <property type="match status" value="1"/>
</dbReference>
<keyword evidence="1 2" id="KW-0728">SH3 domain</keyword>
<dbReference type="Gene3D" id="2.30.30.40">
    <property type="entry name" value="SH3 Domains"/>
    <property type="match status" value="2"/>
</dbReference>
<feature type="domain" description="SH3" evidence="4">
    <location>
        <begin position="513"/>
        <end position="571"/>
    </location>
</feature>
<dbReference type="SUPFAM" id="SSF50044">
    <property type="entry name" value="SH3-domain"/>
    <property type="match status" value="2"/>
</dbReference>
<evidence type="ECO:0000256" key="1">
    <source>
        <dbReference type="ARBA" id="ARBA00022443"/>
    </source>
</evidence>
<dbReference type="SMART" id="SM00326">
    <property type="entry name" value="SH3"/>
    <property type="match status" value="2"/>
</dbReference>
<evidence type="ECO:0000313" key="6">
    <source>
        <dbReference type="Proteomes" id="UP001620626"/>
    </source>
</evidence>
<dbReference type="AlphaFoldDB" id="A0ABD2KKQ8"/>
<evidence type="ECO:0000259" key="4">
    <source>
        <dbReference type="PROSITE" id="PS50002"/>
    </source>
</evidence>
<dbReference type="PANTHER" id="PTHR14167">
    <property type="entry name" value="SH3 DOMAIN-CONTAINING"/>
    <property type="match status" value="1"/>
</dbReference>
<feature type="compositionally biased region" description="Basic and acidic residues" evidence="3">
    <location>
        <begin position="28"/>
        <end position="40"/>
    </location>
</feature>
<feature type="region of interest" description="Disordered" evidence="3">
    <location>
        <begin position="1"/>
        <end position="59"/>
    </location>
</feature>
<dbReference type="InterPro" id="IPR050384">
    <property type="entry name" value="Endophilin_SH3RF"/>
</dbReference>
<dbReference type="EMBL" id="JBICBT010000733">
    <property type="protein sequence ID" value="KAL3103529.1"/>
    <property type="molecule type" value="Genomic_DNA"/>
</dbReference>
<dbReference type="PRINTS" id="PR00452">
    <property type="entry name" value="SH3DOMAIN"/>
</dbReference>
<evidence type="ECO:0000256" key="3">
    <source>
        <dbReference type="SAM" id="MobiDB-lite"/>
    </source>
</evidence>
<dbReference type="PROSITE" id="PS50002">
    <property type="entry name" value="SH3"/>
    <property type="match status" value="2"/>
</dbReference>
<dbReference type="InterPro" id="IPR001452">
    <property type="entry name" value="SH3_domain"/>
</dbReference>
<evidence type="ECO:0000313" key="5">
    <source>
        <dbReference type="EMBL" id="KAL3103529.1"/>
    </source>
</evidence>
<evidence type="ECO:0000256" key="2">
    <source>
        <dbReference type="PROSITE-ProRule" id="PRU00192"/>
    </source>
</evidence>
<dbReference type="CDD" id="cd00174">
    <property type="entry name" value="SH3"/>
    <property type="match status" value="2"/>
</dbReference>
<accession>A0ABD2KKQ8</accession>
<comment type="caution">
    <text evidence="5">The sequence shown here is derived from an EMBL/GenBank/DDBJ whole genome shotgun (WGS) entry which is preliminary data.</text>
</comment>
<keyword evidence="6" id="KW-1185">Reference proteome</keyword>
<feature type="domain" description="SH3" evidence="4">
    <location>
        <begin position="429"/>
        <end position="493"/>
    </location>
</feature>
<gene>
    <name evidence="5" type="ORF">niasHT_025047</name>
</gene>
<organism evidence="5 6">
    <name type="scientific">Heterodera trifolii</name>
    <dbReference type="NCBI Taxonomy" id="157864"/>
    <lineage>
        <taxon>Eukaryota</taxon>
        <taxon>Metazoa</taxon>
        <taxon>Ecdysozoa</taxon>
        <taxon>Nematoda</taxon>
        <taxon>Chromadorea</taxon>
        <taxon>Rhabditida</taxon>
        <taxon>Tylenchina</taxon>
        <taxon>Tylenchomorpha</taxon>
        <taxon>Tylenchoidea</taxon>
        <taxon>Heteroderidae</taxon>
        <taxon>Heteroderinae</taxon>
        <taxon>Heterodera</taxon>
    </lineage>
</organism>
<sequence>MNQQLPNKHKRDELKQQKKQKKVTFQEPTKKENAGDKTEIVAEVPLPQSHTEPPSRTEFMPATSRTEFMPATSRTEFMPATSRTEFMPATSRTEFMPATSRTEFNNMVQMLYGGSHCSTPSIDVETVTGMPRATTTLYQQRKAILTAANVLTASDAEQFAKLEYEQNKAQQTLVDIKLKREMKALRLEMHASEQKLHKQLVHAEQKLHEQQQKLHEQLVHLTNAVQQIRHPGNNTSGAALPHPQLQSVCNNPMVQSLGKQAVVSMVRQQGKEFVGRTSTAFGGGGAAATNQKTMPQRTAMSSSNNSNGGRTASAQPTANRQLSSSQCLAEKELEDIFGPLSLGPSSNKMPSSSSTAAHPPPQWAVPCAGSSAAFADGFFTAQSAPLRPFDSAASFPAHSAKAPLYPVLDRYLPPSPLIELKTPASVPLDGQYRAVALYDYDSGVPGDLKFSANDWVTVISRVNADWLRGELPNSGGNCLRGIFPVNYVQIGPKELSRLPWEDEDSGMDSTKQPKQQFLRALYDFKSEVAGDLCFRAGDLIELVAERSDSEWAMGKLGGRSGLVPLTFVQRI</sequence>
<protein>
    <recommendedName>
        <fullName evidence="4">SH3 domain-containing protein</fullName>
    </recommendedName>
</protein>
<dbReference type="InterPro" id="IPR036028">
    <property type="entry name" value="SH3-like_dom_sf"/>
</dbReference>
<feature type="compositionally biased region" description="Polar residues" evidence="3">
    <location>
        <begin position="289"/>
        <end position="325"/>
    </location>
</feature>
<name>A0ABD2KKQ8_9BILA</name>
<dbReference type="Pfam" id="PF14604">
    <property type="entry name" value="SH3_9"/>
    <property type="match status" value="1"/>
</dbReference>
<feature type="region of interest" description="Disordered" evidence="3">
    <location>
        <begin position="339"/>
        <end position="362"/>
    </location>
</feature>
<feature type="region of interest" description="Disordered" evidence="3">
    <location>
        <begin position="277"/>
        <end position="325"/>
    </location>
</feature>